<dbReference type="EMBL" id="LXQA010308454">
    <property type="protein sequence ID" value="MCI42750.1"/>
    <property type="molecule type" value="Genomic_DNA"/>
</dbReference>
<organism evidence="1 2">
    <name type="scientific">Trifolium medium</name>
    <dbReference type="NCBI Taxonomy" id="97028"/>
    <lineage>
        <taxon>Eukaryota</taxon>
        <taxon>Viridiplantae</taxon>
        <taxon>Streptophyta</taxon>
        <taxon>Embryophyta</taxon>
        <taxon>Tracheophyta</taxon>
        <taxon>Spermatophyta</taxon>
        <taxon>Magnoliopsida</taxon>
        <taxon>eudicotyledons</taxon>
        <taxon>Gunneridae</taxon>
        <taxon>Pentapetalae</taxon>
        <taxon>rosids</taxon>
        <taxon>fabids</taxon>
        <taxon>Fabales</taxon>
        <taxon>Fabaceae</taxon>
        <taxon>Papilionoideae</taxon>
        <taxon>50 kb inversion clade</taxon>
        <taxon>NPAAA clade</taxon>
        <taxon>Hologalegina</taxon>
        <taxon>IRL clade</taxon>
        <taxon>Trifolieae</taxon>
        <taxon>Trifolium</taxon>
    </lineage>
</organism>
<dbReference type="AlphaFoldDB" id="A0A392S3Z9"/>
<evidence type="ECO:0000313" key="2">
    <source>
        <dbReference type="Proteomes" id="UP000265520"/>
    </source>
</evidence>
<protein>
    <submittedName>
        <fullName evidence="1">Uncharacterized protein</fullName>
    </submittedName>
</protein>
<sequence length="68" mass="7753">KFWRGFGLKPPQNTLFCVLVARWRLTPFLRSPEVAGRGEGDVVARARQWSPVEAKLSDVLSPLFARRD</sequence>
<proteinExistence type="predicted"/>
<comment type="caution">
    <text evidence="1">The sequence shown here is derived from an EMBL/GenBank/DDBJ whole genome shotgun (WGS) entry which is preliminary data.</text>
</comment>
<evidence type="ECO:0000313" key="1">
    <source>
        <dbReference type="EMBL" id="MCI42750.1"/>
    </source>
</evidence>
<dbReference type="Proteomes" id="UP000265520">
    <property type="component" value="Unassembled WGS sequence"/>
</dbReference>
<reference evidence="1 2" key="1">
    <citation type="journal article" date="2018" name="Front. Plant Sci.">
        <title>Red Clover (Trifolium pratense) and Zigzag Clover (T. medium) - A Picture of Genomic Similarities and Differences.</title>
        <authorList>
            <person name="Dluhosova J."/>
            <person name="Istvanek J."/>
            <person name="Nedelnik J."/>
            <person name="Repkova J."/>
        </authorList>
    </citation>
    <scope>NUCLEOTIDE SEQUENCE [LARGE SCALE GENOMIC DNA]</scope>
    <source>
        <strain evidence="2">cv. 10/8</strain>
        <tissue evidence="1">Leaf</tissue>
    </source>
</reference>
<keyword evidence="2" id="KW-1185">Reference proteome</keyword>
<name>A0A392S3Z9_9FABA</name>
<feature type="non-terminal residue" evidence="1">
    <location>
        <position position="1"/>
    </location>
</feature>
<accession>A0A392S3Z9</accession>